<feature type="domain" description="Reverse transcriptase" evidence="12">
    <location>
        <begin position="1"/>
        <end position="237"/>
    </location>
</feature>
<evidence type="ECO:0000256" key="1">
    <source>
        <dbReference type="ARBA" id="ARBA00022670"/>
    </source>
</evidence>
<dbReference type="GO" id="GO:0003887">
    <property type="term" value="F:DNA-directed DNA polymerase activity"/>
    <property type="evidence" value="ECO:0007669"/>
    <property type="project" value="UniProtKB-KW"/>
</dbReference>
<dbReference type="GO" id="GO:0046872">
    <property type="term" value="F:metal ion binding"/>
    <property type="evidence" value="ECO:0007669"/>
    <property type="project" value="UniProtKB-KW"/>
</dbReference>
<dbReference type="Pfam" id="PF00078">
    <property type="entry name" value="RVT_1"/>
    <property type="match status" value="1"/>
</dbReference>
<dbReference type="SUPFAM" id="SSF53098">
    <property type="entry name" value="Ribonuclease H-like"/>
    <property type="match status" value="1"/>
</dbReference>
<dbReference type="Pfam" id="PF17921">
    <property type="entry name" value="Integrase_H2C2"/>
    <property type="match status" value="1"/>
</dbReference>
<evidence type="ECO:0000256" key="9">
    <source>
        <dbReference type="ARBA" id="ARBA00023125"/>
    </source>
</evidence>
<gene>
    <name evidence="14" type="ORF">U9M48_028340</name>
</gene>
<keyword evidence="11" id="KW-0511">Multifunctional enzyme</keyword>
<keyword evidence="6" id="KW-0229">DNA integration</keyword>
<dbReference type="InterPro" id="IPR041577">
    <property type="entry name" value="RT_RNaseH_2"/>
</dbReference>
<protein>
    <submittedName>
        <fullName evidence="14">Uncharacterized protein</fullName>
    </submittedName>
</protein>
<evidence type="ECO:0000256" key="8">
    <source>
        <dbReference type="ARBA" id="ARBA00022932"/>
    </source>
</evidence>
<dbReference type="GO" id="GO:0003677">
    <property type="term" value="F:DNA binding"/>
    <property type="evidence" value="ECO:0007669"/>
    <property type="project" value="UniProtKB-KW"/>
</dbReference>
<dbReference type="Gene3D" id="3.30.70.270">
    <property type="match status" value="2"/>
</dbReference>
<evidence type="ECO:0000256" key="2">
    <source>
        <dbReference type="ARBA" id="ARBA00022723"/>
    </source>
</evidence>
<dbReference type="Gene3D" id="3.10.10.10">
    <property type="entry name" value="HIV Type 1 Reverse Transcriptase, subunit A, domain 1"/>
    <property type="match status" value="1"/>
</dbReference>
<evidence type="ECO:0000313" key="15">
    <source>
        <dbReference type="Proteomes" id="UP001341281"/>
    </source>
</evidence>
<keyword evidence="4" id="KW-0378">Hydrolase</keyword>
<evidence type="ECO:0000256" key="4">
    <source>
        <dbReference type="ARBA" id="ARBA00022801"/>
    </source>
</evidence>
<dbReference type="AlphaFoldDB" id="A0AAQ3TWM3"/>
<dbReference type="InterPro" id="IPR056924">
    <property type="entry name" value="SH3_Tf2-1"/>
</dbReference>
<keyword evidence="7" id="KW-0695">RNA-directed DNA polymerase</keyword>
<dbReference type="FunFam" id="3.30.420.10:FF:000032">
    <property type="entry name" value="Retrovirus-related Pol polyprotein from transposon 297-like Protein"/>
    <property type="match status" value="1"/>
</dbReference>
<dbReference type="GO" id="GO:0004190">
    <property type="term" value="F:aspartic-type endopeptidase activity"/>
    <property type="evidence" value="ECO:0007669"/>
    <property type="project" value="UniProtKB-KW"/>
</dbReference>
<dbReference type="InterPro" id="IPR001584">
    <property type="entry name" value="Integrase_cat-core"/>
</dbReference>
<dbReference type="PROSITE" id="PS50994">
    <property type="entry name" value="INTEGRASE"/>
    <property type="match status" value="1"/>
</dbReference>
<keyword evidence="10" id="KW-0233">DNA recombination</keyword>
<evidence type="ECO:0000313" key="14">
    <source>
        <dbReference type="EMBL" id="WVZ80903.1"/>
    </source>
</evidence>
<dbReference type="Pfam" id="PF24626">
    <property type="entry name" value="SH3_Tf2-1"/>
    <property type="match status" value="1"/>
</dbReference>
<dbReference type="InterPro" id="IPR012337">
    <property type="entry name" value="RNaseH-like_sf"/>
</dbReference>
<dbReference type="GO" id="GO:0006310">
    <property type="term" value="P:DNA recombination"/>
    <property type="evidence" value="ECO:0007669"/>
    <property type="project" value="UniProtKB-KW"/>
</dbReference>
<dbReference type="PANTHER" id="PTHR37984">
    <property type="entry name" value="PROTEIN CBG26694"/>
    <property type="match status" value="1"/>
</dbReference>
<name>A0AAQ3TWM3_PASNO</name>
<evidence type="ECO:0000256" key="7">
    <source>
        <dbReference type="ARBA" id="ARBA00022918"/>
    </source>
</evidence>
<dbReference type="Gene3D" id="3.30.420.10">
    <property type="entry name" value="Ribonuclease H-like superfamily/Ribonuclease H"/>
    <property type="match status" value="1"/>
</dbReference>
<dbReference type="InterPro" id="IPR041588">
    <property type="entry name" value="Integrase_H2C2"/>
</dbReference>
<keyword evidence="8" id="KW-0548">Nucleotidyltransferase</keyword>
<evidence type="ECO:0000259" key="12">
    <source>
        <dbReference type="PROSITE" id="PS50878"/>
    </source>
</evidence>
<keyword evidence="8" id="KW-0239">DNA-directed DNA polymerase</keyword>
<evidence type="ECO:0000256" key="5">
    <source>
        <dbReference type="ARBA" id="ARBA00022842"/>
    </source>
</evidence>
<dbReference type="PANTHER" id="PTHR37984:SF5">
    <property type="entry name" value="PROTEIN NYNRIN-LIKE"/>
    <property type="match status" value="1"/>
</dbReference>
<keyword evidence="3" id="KW-0064">Aspartyl protease</keyword>
<keyword evidence="8" id="KW-0808">Transferase</keyword>
<sequence>MEVPIDPPQAGYLGTAPIYKKAYRISGVELLEVKKQIDELLEKGFIRKSTSPWASPALLTEKKDGTLRMCVDYRVKNKYPPPRIEDLFDQLKGARVFSKIDLRSGYHQLRIRPSDIPKTAFISRYGLYEYTVMSFGLTNAPAFFMYMMNSVFMEYLDKFVVIFIDDILIYSKTEEEHEEHLRLVLRSLESINFMRSLASHVISNGGIAVDQSKVSKSRTRKIREDVKGIRSFLGLAGYYRRFIEGFSKIAKPMKALLEKNIKFQWTSACQKAFEELKKRLTTVPVLTFPDMHKPFSVYCDASRLGLGCVLMQEGKVIAYASRQLRDHEKNYPTHDLELAAVVHALKTELNMRQRRWLELIKDYDLEIHYHPGKANVVADALSRKSQISLLWARELPDELAIEFDRLSLGFLNKTEGTVSMEFEPTLEQEIRKGQLNDEKIKESIRDLILKEAHETAYSIHPRSEKMYQDLKQKFWWYGMKREVAEYVALCDVCQRVKAEHQKPAGLLQPLKIPEWKWEEIGMDFIVGLPRTQSGFDSIWVVVDRLTKVAHFIPVKTTYSGAKLAELYMSRIVCLHGVPKKIVSDRGTQFTSHFWKRLHESMGTKLNFSSAYHPQTDGQTERTNQILEDMLRACVIQYGTSWDKSLPYAEFSYNNSYQASIKMSPFQALYGRRCRTPLHWDQPGEKQLFGPGIIEDAERQVRMIRENLRIAQTRQKSYADNRRRDLEFAVGDYVYLKVSPIRGLRRFKVKGKLAPRYIGPFKIIDRKGEVAYQLELPDRLSGVHNVFHISQLKKCLRVPEEQLQEDEVNVQDDLTYTEYPVQILETAERTTRNRVIKMCKVKWSHHTAEEATWEREDDLRADYPELFASQS</sequence>
<evidence type="ECO:0000256" key="6">
    <source>
        <dbReference type="ARBA" id="ARBA00022908"/>
    </source>
</evidence>
<dbReference type="PROSITE" id="PS50878">
    <property type="entry name" value="RT_POL"/>
    <property type="match status" value="1"/>
</dbReference>
<proteinExistence type="predicted"/>
<organism evidence="14 15">
    <name type="scientific">Paspalum notatum var. saurae</name>
    <dbReference type="NCBI Taxonomy" id="547442"/>
    <lineage>
        <taxon>Eukaryota</taxon>
        <taxon>Viridiplantae</taxon>
        <taxon>Streptophyta</taxon>
        <taxon>Embryophyta</taxon>
        <taxon>Tracheophyta</taxon>
        <taxon>Spermatophyta</taxon>
        <taxon>Magnoliopsida</taxon>
        <taxon>Liliopsida</taxon>
        <taxon>Poales</taxon>
        <taxon>Poaceae</taxon>
        <taxon>PACMAD clade</taxon>
        <taxon>Panicoideae</taxon>
        <taxon>Andropogonodae</taxon>
        <taxon>Paspaleae</taxon>
        <taxon>Paspalinae</taxon>
        <taxon>Paspalum</taxon>
    </lineage>
</organism>
<dbReference type="InterPro" id="IPR043502">
    <property type="entry name" value="DNA/RNA_pol_sf"/>
</dbReference>
<dbReference type="SUPFAM" id="SSF56672">
    <property type="entry name" value="DNA/RNA polymerases"/>
    <property type="match status" value="1"/>
</dbReference>
<dbReference type="GO" id="GO:0003964">
    <property type="term" value="F:RNA-directed DNA polymerase activity"/>
    <property type="evidence" value="ECO:0007669"/>
    <property type="project" value="UniProtKB-KW"/>
</dbReference>
<keyword evidence="1" id="KW-0645">Protease</keyword>
<evidence type="ECO:0000256" key="3">
    <source>
        <dbReference type="ARBA" id="ARBA00022750"/>
    </source>
</evidence>
<accession>A0AAQ3TWM3</accession>
<feature type="domain" description="Integrase catalytic" evidence="13">
    <location>
        <begin position="509"/>
        <end position="672"/>
    </location>
</feature>
<keyword evidence="15" id="KW-1185">Reference proteome</keyword>
<keyword evidence="2" id="KW-0479">Metal-binding</keyword>
<evidence type="ECO:0000259" key="13">
    <source>
        <dbReference type="PROSITE" id="PS50994"/>
    </source>
</evidence>
<dbReference type="CDD" id="cd09274">
    <property type="entry name" value="RNase_HI_RT_Ty3"/>
    <property type="match status" value="1"/>
</dbReference>
<dbReference type="EMBL" id="CP144750">
    <property type="protein sequence ID" value="WVZ80903.1"/>
    <property type="molecule type" value="Genomic_DNA"/>
</dbReference>
<dbReference type="InterPro" id="IPR050951">
    <property type="entry name" value="Retrovirus_Pol_polyprotein"/>
</dbReference>
<dbReference type="Pfam" id="PF17919">
    <property type="entry name" value="RT_RNaseH_2"/>
    <property type="match status" value="1"/>
</dbReference>
<dbReference type="InterPro" id="IPR036397">
    <property type="entry name" value="RNaseH_sf"/>
</dbReference>
<dbReference type="InterPro" id="IPR043128">
    <property type="entry name" value="Rev_trsase/Diguanyl_cyclase"/>
</dbReference>
<evidence type="ECO:0000256" key="11">
    <source>
        <dbReference type="ARBA" id="ARBA00023268"/>
    </source>
</evidence>
<evidence type="ECO:0000256" key="10">
    <source>
        <dbReference type="ARBA" id="ARBA00023172"/>
    </source>
</evidence>
<dbReference type="GO" id="GO:0015074">
    <property type="term" value="P:DNA integration"/>
    <property type="evidence" value="ECO:0007669"/>
    <property type="project" value="UniProtKB-KW"/>
</dbReference>
<dbReference type="InterPro" id="IPR000477">
    <property type="entry name" value="RT_dom"/>
</dbReference>
<keyword evidence="9" id="KW-0238">DNA-binding</keyword>
<dbReference type="Proteomes" id="UP001341281">
    <property type="component" value="Chromosome 06"/>
</dbReference>
<reference evidence="14 15" key="1">
    <citation type="submission" date="2024-02" db="EMBL/GenBank/DDBJ databases">
        <title>High-quality chromosome-scale genome assembly of Pensacola bahiagrass (Paspalum notatum Flugge var. saurae).</title>
        <authorList>
            <person name="Vega J.M."/>
            <person name="Podio M."/>
            <person name="Orjuela J."/>
            <person name="Siena L.A."/>
            <person name="Pessino S.C."/>
            <person name="Combes M.C."/>
            <person name="Mariac C."/>
            <person name="Albertini E."/>
            <person name="Pupilli F."/>
            <person name="Ortiz J.P.A."/>
            <person name="Leblanc O."/>
        </authorList>
    </citation>
    <scope>NUCLEOTIDE SEQUENCE [LARGE SCALE GENOMIC DNA]</scope>
    <source>
        <strain evidence="14">R1</strain>
        <tissue evidence="14">Leaf</tissue>
    </source>
</reference>
<dbReference type="Gene3D" id="1.10.340.70">
    <property type="match status" value="1"/>
</dbReference>
<keyword evidence="5" id="KW-0460">Magnesium</keyword>
<dbReference type="CDD" id="cd01647">
    <property type="entry name" value="RT_LTR"/>
    <property type="match status" value="1"/>
</dbReference>
<dbReference type="GO" id="GO:0006508">
    <property type="term" value="P:proteolysis"/>
    <property type="evidence" value="ECO:0007669"/>
    <property type="project" value="UniProtKB-KW"/>
</dbReference>
<dbReference type="FunFam" id="3.30.70.270:FF:000020">
    <property type="entry name" value="Transposon Tf2-6 polyprotein-like Protein"/>
    <property type="match status" value="1"/>
</dbReference>